<dbReference type="EMBL" id="JH993009">
    <property type="protein sequence ID" value="EKX43666.1"/>
    <property type="molecule type" value="Genomic_DNA"/>
</dbReference>
<dbReference type="Proteomes" id="UP000011087">
    <property type="component" value="Unassembled WGS sequence"/>
</dbReference>
<evidence type="ECO:0000313" key="7">
    <source>
        <dbReference type="EnsemblProtists" id="EKX43666"/>
    </source>
</evidence>
<keyword evidence="8" id="KW-1185">Reference proteome</keyword>
<feature type="non-terminal residue" evidence="6">
    <location>
        <position position="219"/>
    </location>
</feature>
<dbReference type="Pfam" id="PF00505">
    <property type="entry name" value="HMG_box"/>
    <property type="match status" value="1"/>
</dbReference>
<keyword evidence="1 3" id="KW-0238">DNA-binding</keyword>
<evidence type="ECO:0000259" key="5">
    <source>
        <dbReference type="PROSITE" id="PS50118"/>
    </source>
</evidence>
<reference evidence="6 8" key="1">
    <citation type="journal article" date="2012" name="Nature">
        <title>Algal genomes reveal evolutionary mosaicism and the fate of nucleomorphs.</title>
        <authorList>
            <consortium name="DOE Joint Genome Institute"/>
            <person name="Curtis B.A."/>
            <person name="Tanifuji G."/>
            <person name="Burki F."/>
            <person name="Gruber A."/>
            <person name="Irimia M."/>
            <person name="Maruyama S."/>
            <person name="Arias M.C."/>
            <person name="Ball S.G."/>
            <person name="Gile G.H."/>
            <person name="Hirakawa Y."/>
            <person name="Hopkins J.F."/>
            <person name="Kuo A."/>
            <person name="Rensing S.A."/>
            <person name="Schmutz J."/>
            <person name="Symeonidi A."/>
            <person name="Elias M."/>
            <person name="Eveleigh R.J."/>
            <person name="Herman E.K."/>
            <person name="Klute M.J."/>
            <person name="Nakayama T."/>
            <person name="Obornik M."/>
            <person name="Reyes-Prieto A."/>
            <person name="Armbrust E.V."/>
            <person name="Aves S.J."/>
            <person name="Beiko R.G."/>
            <person name="Coutinho P."/>
            <person name="Dacks J.B."/>
            <person name="Durnford D.G."/>
            <person name="Fast N.M."/>
            <person name="Green B.R."/>
            <person name="Grisdale C.J."/>
            <person name="Hempel F."/>
            <person name="Henrissat B."/>
            <person name="Hoppner M.P."/>
            <person name="Ishida K."/>
            <person name="Kim E."/>
            <person name="Koreny L."/>
            <person name="Kroth P.G."/>
            <person name="Liu Y."/>
            <person name="Malik S.B."/>
            <person name="Maier U.G."/>
            <person name="McRose D."/>
            <person name="Mock T."/>
            <person name="Neilson J.A."/>
            <person name="Onodera N.T."/>
            <person name="Poole A.M."/>
            <person name="Pritham E.J."/>
            <person name="Richards T.A."/>
            <person name="Rocap G."/>
            <person name="Roy S.W."/>
            <person name="Sarai C."/>
            <person name="Schaack S."/>
            <person name="Shirato S."/>
            <person name="Slamovits C.H."/>
            <person name="Spencer D.F."/>
            <person name="Suzuki S."/>
            <person name="Worden A.Z."/>
            <person name="Zauner S."/>
            <person name="Barry K."/>
            <person name="Bell C."/>
            <person name="Bharti A.K."/>
            <person name="Crow J.A."/>
            <person name="Grimwood J."/>
            <person name="Kramer R."/>
            <person name="Lindquist E."/>
            <person name="Lucas S."/>
            <person name="Salamov A."/>
            <person name="McFadden G.I."/>
            <person name="Lane C.E."/>
            <person name="Keeling P.J."/>
            <person name="Gray M.W."/>
            <person name="Grigoriev I.V."/>
            <person name="Archibald J.M."/>
        </authorList>
    </citation>
    <scope>NUCLEOTIDE SEQUENCE</scope>
    <source>
        <strain evidence="6 8">CCMP2712</strain>
    </source>
</reference>
<evidence type="ECO:0000313" key="6">
    <source>
        <dbReference type="EMBL" id="EKX43666.1"/>
    </source>
</evidence>
<evidence type="ECO:0000313" key="8">
    <source>
        <dbReference type="Proteomes" id="UP000011087"/>
    </source>
</evidence>
<feature type="compositionally biased region" description="Low complexity" evidence="4">
    <location>
        <begin position="57"/>
        <end position="73"/>
    </location>
</feature>
<dbReference type="SMART" id="SM00398">
    <property type="entry name" value="HMG"/>
    <property type="match status" value="1"/>
</dbReference>
<dbReference type="OrthoDB" id="1919336at2759"/>
<dbReference type="PANTHER" id="PTHR46040">
    <property type="entry name" value="HIGH MOBILITY GROUP PROTEIN 2"/>
    <property type="match status" value="1"/>
</dbReference>
<accession>L1J578</accession>
<dbReference type="HOGENOM" id="CLU_1264490_0_0_1"/>
<dbReference type="GO" id="GO:0003677">
    <property type="term" value="F:DNA binding"/>
    <property type="evidence" value="ECO:0007669"/>
    <property type="project" value="UniProtKB-UniRule"/>
</dbReference>
<evidence type="ECO:0000256" key="2">
    <source>
        <dbReference type="ARBA" id="ARBA00023242"/>
    </source>
</evidence>
<dbReference type="InterPro" id="IPR051965">
    <property type="entry name" value="ChromReg_NeuronalGeneExpr"/>
</dbReference>
<name>L1J578_GUITC</name>
<feature type="DNA-binding region" description="HMG box" evidence="3">
    <location>
        <begin position="154"/>
        <end position="219"/>
    </location>
</feature>
<reference evidence="8" key="2">
    <citation type="submission" date="2012-11" db="EMBL/GenBank/DDBJ databases">
        <authorList>
            <person name="Kuo A."/>
            <person name="Curtis B.A."/>
            <person name="Tanifuji G."/>
            <person name="Burki F."/>
            <person name="Gruber A."/>
            <person name="Irimia M."/>
            <person name="Maruyama S."/>
            <person name="Arias M.C."/>
            <person name="Ball S.G."/>
            <person name="Gile G.H."/>
            <person name="Hirakawa Y."/>
            <person name="Hopkins J.F."/>
            <person name="Rensing S.A."/>
            <person name="Schmutz J."/>
            <person name="Symeonidi A."/>
            <person name="Elias M."/>
            <person name="Eveleigh R.J."/>
            <person name="Herman E.K."/>
            <person name="Klute M.J."/>
            <person name="Nakayama T."/>
            <person name="Obornik M."/>
            <person name="Reyes-Prieto A."/>
            <person name="Armbrust E.V."/>
            <person name="Aves S.J."/>
            <person name="Beiko R.G."/>
            <person name="Coutinho P."/>
            <person name="Dacks J.B."/>
            <person name="Durnford D.G."/>
            <person name="Fast N.M."/>
            <person name="Green B.R."/>
            <person name="Grisdale C."/>
            <person name="Hempe F."/>
            <person name="Henrissat B."/>
            <person name="Hoppner M.P."/>
            <person name="Ishida K.-I."/>
            <person name="Kim E."/>
            <person name="Koreny L."/>
            <person name="Kroth P.G."/>
            <person name="Liu Y."/>
            <person name="Malik S.-B."/>
            <person name="Maier U.G."/>
            <person name="McRose D."/>
            <person name="Mock T."/>
            <person name="Neilson J.A."/>
            <person name="Onodera N.T."/>
            <person name="Poole A.M."/>
            <person name="Pritham E.J."/>
            <person name="Richards T.A."/>
            <person name="Rocap G."/>
            <person name="Roy S.W."/>
            <person name="Sarai C."/>
            <person name="Schaack S."/>
            <person name="Shirato S."/>
            <person name="Slamovits C.H."/>
            <person name="Spencer D.F."/>
            <person name="Suzuki S."/>
            <person name="Worden A.Z."/>
            <person name="Zauner S."/>
            <person name="Barry K."/>
            <person name="Bell C."/>
            <person name="Bharti A.K."/>
            <person name="Crow J.A."/>
            <person name="Grimwood J."/>
            <person name="Kramer R."/>
            <person name="Lindquist E."/>
            <person name="Lucas S."/>
            <person name="Salamov A."/>
            <person name="McFadden G.I."/>
            <person name="Lane C.E."/>
            <person name="Keeling P.J."/>
            <person name="Gray M.W."/>
            <person name="Grigoriev I.V."/>
            <person name="Archibald J.M."/>
        </authorList>
    </citation>
    <scope>NUCLEOTIDE SEQUENCE</scope>
    <source>
        <strain evidence="8">CCMP2712</strain>
    </source>
</reference>
<dbReference type="GeneID" id="17300267"/>
<protein>
    <recommendedName>
        <fullName evidence="5">HMG box domain-containing protein</fullName>
    </recommendedName>
</protein>
<dbReference type="GO" id="GO:0005634">
    <property type="term" value="C:nucleus"/>
    <property type="evidence" value="ECO:0007669"/>
    <property type="project" value="UniProtKB-UniRule"/>
</dbReference>
<dbReference type="PROSITE" id="PS50118">
    <property type="entry name" value="HMG_BOX_2"/>
    <property type="match status" value="1"/>
</dbReference>
<dbReference type="KEGG" id="gtt:GUITHDRAFT_73008"/>
<dbReference type="STRING" id="905079.L1J578"/>
<dbReference type="eggNOG" id="KOG0381">
    <property type="taxonomic scope" value="Eukaryota"/>
</dbReference>
<feature type="region of interest" description="Disordered" evidence="4">
    <location>
        <begin position="56"/>
        <end position="78"/>
    </location>
</feature>
<reference evidence="7" key="3">
    <citation type="submission" date="2016-03" db="UniProtKB">
        <authorList>
            <consortium name="EnsemblProtists"/>
        </authorList>
    </citation>
    <scope>IDENTIFICATION</scope>
</reference>
<dbReference type="GO" id="GO:0010468">
    <property type="term" value="P:regulation of gene expression"/>
    <property type="evidence" value="ECO:0007669"/>
    <property type="project" value="TreeGrafter"/>
</dbReference>
<evidence type="ECO:0000256" key="4">
    <source>
        <dbReference type="SAM" id="MobiDB-lite"/>
    </source>
</evidence>
<organism evidence="6">
    <name type="scientific">Guillardia theta (strain CCMP2712)</name>
    <name type="common">Cryptophyte</name>
    <dbReference type="NCBI Taxonomy" id="905079"/>
    <lineage>
        <taxon>Eukaryota</taxon>
        <taxon>Cryptophyceae</taxon>
        <taxon>Pyrenomonadales</taxon>
        <taxon>Geminigeraceae</taxon>
        <taxon>Guillardia</taxon>
    </lineage>
</organism>
<feature type="domain" description="HMG box" evidence="5">
    <location>
        <begin position="154"/>
        <end position="219"/>
    </location>
</feature>
<evidence type="ECO:0000256" key="3">
    <source>
        <dbReference type="PROSITE-ProRule" id="PRU00267"/>
    </source>
</evidence>
<dbReference type="PaxDb" id="55529-EKX43666"/>
<dbReference type="EnsemblProtists" id="EKX43666">
    <property type="protein sequence ID" value="EKX43666"/>
    <property type="gene ID" value="GUITHDRAFT_73008"/>
</dbReference>
<dbReference type="PRINTS" id="PR00886">
    <property type="entry name" value="HIGHMOBLTY12"/>
</dbReference>
<evidence type="ECO:0000256" key="1">
    <source>
        <dbReference type="ARBA" id="ARBA00023125"/>
    </source>
</evidence>
<dbReference type="PANTHER" id="PTHR46040:SF3">
    <property type="entry name" value="HIGH MOBILITY GROUP PROTEIN 2"/>
    <property type="match status" value="1"/>
</dbReference>
<dbReference type="Gene3D" id="1.10.30.10">
    <property type="entry name" value="High mobility group box domain"/>
    <property type="match status" value="1"/>
</dbReference>
<gene>
    <name evidence="6" type="ORF">GUITHDRAFT_73008</name>
</gene>
<keyword evidence="2 3" id="KW-0539">Nucleus</keyword>
<dbReference type="AlphaFoldDB" id="L1J578"/>
<dbReference type="RefSeq" id="XP_005830646.1">
    <property type="nucleotide sequence ID" value="XM_005830589.1"/>
</dbReference>
<dbReference type="SUPFAM" id="SSF47095">
    <property type="entry name" value="HMG-box"/>
    <property type="match status" value="1"/>
</dbReference>
<proteinExistence type="predicted"/>
<dbReference type="InterPro" id="IPR036910">
    <property type="entry name" value="HMG_box_dom_sf"/>
</dbReference>
<dbReference type="InterPro" id="IPR009071">
    <property type="entry name" value="HMG_box_dom"/>
</dbReference>
<sequence>MSFETLVQCCRRRFSEWVKVTKNWSKSPRRVYCKPKNGGAKQVDAALKIPSGEHHCLSSSLPSSSTSSSRSTPVDFGRQSEEENIAVSLVAGHKGIEEQDFASASQGMAEDFLLEEFLGDSKGLDLFFDDVLPHVGWDVPKPAKKPSQKQPAGPKRPQPAFFHYCNAVRDQVKLENPSCSFGELSKLIGKKWSELPAADKVKYVDMEEKDRERYSAEMK</sequence>